<dbReference type="InterPro" id="IPR009000">
    <property type="entry name" value="Transl_B-barrel_sf"/>
</dbReference>
<dbReference type="NCBIfam" id="TIGR03625">
    <property type="entry name" value="L3_bact"/>
    <property type="match status" value="1"/>
</dbReference>
<organism evidence="7">
    <name type="scientific">hydrothermal vent metagenome</name>
    <dbReference type="NCBI Taxonomy" id="652676"/>
    <lineage>
        <taxon>unclassified sequences</taxon>
        <taxon>metagenomes</taxon>
        <taxon>ecological metagenomes</taxon>
    </lineage>
</organism>
<sequence length="210" mass="22510">MIEAILGKKLGMTNIFIDNRCVTVTVVQAGDCYVTQKKVAEKDGYDAIQLGFGDKKKFRETKALNGHFKKAGTGAFYHLKEFRSGDFSELKPGQKITAKDVFAVGDVIDVSGTSKGKGFAGVMKRHNFSGGPGGHGSKHGRAPGSIGQSASPSKVFKGVKMPGQMGNKRITVQNLKIVEIKEDGNIVLIKGSVPGPVNSVFELKKAIKRK</sequence>
<dbReference type="InterPro" id="IPR019927">
    <property type="entry name" value="Ribosomal_uL3_bac/org-type"/>
</dbReference>
<dbReference type="GO" id="GO:0006412">
    <property type="term" value="P:translation"/>
    <property type="evidence" value="ECO:0007669"/>
    <property type="project" value="InterPro"/>
</dbReference>
<keyword evidence="3" id="KW-0694">RNA-binding</keyword>
<name>A0A3B0QTH9_9ZZZZ</name>
<dbReference type="PANTHER" id="PTHR11229">
    <property type="entry name" value="50S RIBOSOMAL PROTEIN L3"/>
    <property type="match status" value="1"/>
</dbReference>
<proteinExistence type="inferred from homology"/>
<dbReference type="EMBL" id="UOEA01000042">
    <property type="protein sequence ID" value="VAV83532.1"/>
    <property type="molecule type" value="Genomic_DNA"/>
</dbReference>
<comment type="similarity">
    <text evidence="1">Belongs to the universal ribosomal protein uL3 family.</text>
</comment>
<evidence type="ECO:0000313" key="7">
    <source>
        <dbReference type="EMBL" id="VAV83532.1"/>
    </source>
</evidence>
<dbReference type="InterPro" id="IPR019926">
    <property type="entry name" value="Ribosomal_uL3_CS"/>
</dbReference>
<dbReference type="Pfam" id="PF00297">
    <property type="entry name" value="Ribosomal_L3"/>
    <property type="match status" value="1"/>
</dbReference>
<evidence type="ECO:0000256" key="4">
    <source>
        <dbReference type="ARBA" id="ARBA00022980"/>
    </source>
</evidence>
<evidence type="ECO:0000256" key="6">
    <source>
        <dbReference type="SAM" id="MobiDB-lite"/>
    </source>
</evidence>
<dbReference type="AlphaFoldDB" id="A0A3B0QTH9"/>
<reference evidence="7" key="1">
    <citation type="submission" date="2018-06" db="EMBL/GenBank/DDBJ databases">
        <authorList>
            <person name="Zhirakovskaya E."/>
        </authorList>
    </citation>
    <scope>NUCLEOTIDE SEQUENCE</scope>
</reference>
<dbReference type="GO" id="GO:0022625">
    <property type="term" value="C:cytosolic large ribosomal subunit"/>
    <property type="evidence" value="ECO:0007669"/>
    <property type="project" value="TreeGrafter"/>
</dbReference>
<dbReference type="HAMAP" id="MF_01325_B">
    <property type="entry name" value="Ribosomal_uL3_B"/>
    <property type="match status" value="1"/>
</dbReference>
<evidence type="ECO:0000256" key="5">
    <source>
        <dbReference type="ARBA" id="ARBA00023274"/>
    </source>
</evidence>
<keyword evidence="4 7" id="KW-0689">Ribosomal protein</keyword>
<dbReference type="PANTHER" id="PTHR11229:SF16">
    <property type="entry name" value="LARGE RIBOSOMAL SUBUNIT PROTEIN UL3C"/>
    <property type="match status" value="1"/>
</dbReference>
<dbReference type="PROSITE" id="PS00474">
    <property type="entry name" value="RIBOSOMAL_L3"/>
    <property type="match status" value="1"/>
</dbReference>
<evidence type="ECO:0000256" key="1">
    <source>
        <dbReference type="ARBA" id="ARBA00006540"/>
    </source>
</evidence>
<feature type="region of interest" description="Disordered" evidence="6">
    <location>
        <begin position="129"/>
        <end position="151"/>
    </location>
</feature>
<protein>
    <submittedName>
        <fullName evidence="7">LSU ribosomal protein L3p (L3e)</fullName>
    </submittedName>
</protein>
<evidence type="ECO:0000256" key="3">
    <source>
        <dbReference type="ARBA" id="ARBA00022884"/>
    </source>
</evidence>
<keyword evidence="5" id="KW-0687">Ribonucleoprotein</keyword>
<keyword evidence="2" id="KW-0699">rRNA-binding</keyword>
<dbReference type="GO" id="GO:0019843">
    <property type="term" value="F:rRNA binding"/>
    <property type="evidence" value="ECO:0007669"/>
    <property type="project" value="UniProtKB-KW"/>
</dbReference>
<evidence type="ECO:0000256" key="2">
    <source>
        <dbReference type="ARBA" id="ARBA00022730"/>
    </source>
</evidence>
<dbReference type="Gene3D" id="3.30.160.810">
    <property type="match status" value="1"/>
</dbReference>
<dbReference type="FunFam" id="2.40.30.10:FF:000004">
    <property type="entry name" value="50S ribosomal protein L3"/>
    <property type="match status" value="1"/>
</dbReference>
<dbReference type="GO" id="GO:0003735">
    <property type="term" value="F:structural constituent of ribosome"/>
    <property type="evidence" value="ECO:0007669"/>
    <property type="project" value="InterPro"/>
</dbReference>
<gene>
    <name evidence="7" type="ORF">MNBD_DELTA01-1453</name>
</gene>
<dbReference type="SUPFAM" id="SSF50447">
    <property type="entry name" value="Translation proteins"/>
    <property type="match status" value="1"/>
</dbReference>
<dbReference type="Gene3D" id="2.40.30.10">
    <property type="entry name" value="Translation factors"/>
    <property type="match status" value="1"/>
</dbReference>
<accession>A0A3B0QTH9</accession>
<dbReference type="InterPro" id="IPR000597">
    <property type="entry name" value="Ribosomal_uL3"/>
</dbReference>
<dbReference type="FunFam" id="3.30.160.810:FF:000001">
    <property type="entry name" value="50S ribosomal protein L3"/>
    <property type="match status" value="1"/>
</dbReference>